<dbReference type="InterPro" id="IPR002347">
    <property type="entry name" value="SDR_fam"/>
</dbReference>
<keyword evidence="4" id="KW-1185">Reference proteome</keyword>
<dbReference type="PANTHER" id="PTHR43477:SF1">
    <property type="entry name" value="DIHYDROANTICAPSIN 7-DEHYDROGENASE"/>
    <property type="match status" value="1"/>
</dbReference>
<comment type="caution">
    <text evidence="3">The sequence shown here is derived from an EMBL/GenBank/DDBJ whole genome shotgun (WGS) entry which is preliminary data.</text>
</comment>
<protein>
    <submittedName>
        <fullName evidence="3">SDR family oxidoreductase</fullName>
    </submittedName>
</protein>
<evidence type="ECO:0000313" key="3">
    <source>
        <dbReference type="EMBL" id="GAA3844487.1"/>
    </source>
</evidence>
<dbReference type="CDD" id="cd11731">
    <property type="entry name" value="Lin1944_like_SDR_c"/>
    <property type="match status" value="1"/>
</dbReference>
<sequence length="265" mass="27737">MDGGAAGATGWMTSDRREVEQGRDIDMSLQGQRIVVIGGTSGIGLAVAEAAGREGADIVVASRRRQSVDAALERLPHGTEGHVLDATDEAAVGAFFQRVGAFDHLVYTAGESLLMEGFLESDLDRARRFLDTRLWGACTAVKQGAPLMRKGGSVVLTTGTAGHRPMPGTTVAASLCGAMESLTRALALELAPLRVNVVSPGVVRTDLWRDLPEEDRKGLYESSAGSLPVGRVGEPADIAEAYLYLMRGGYSNGSVVVVDGGGVLV</sequence>
<dbReference type="Pfam" id="PF13561">
    <property type="entry name" value="adh_short_C2"/>
    <property type="match status" value="1"/>
</dbReference>
<evidence type="ECO:0000256" key="2">
    <source>
        <dbReference type="ARBA" id="ARBA00023002"/>
    </source>
</evidence>
<evidence type="ECO:0000256" key="1">
    <source>
        <dbReference type="ARBA" id="ARBA00006484"/>
    </source>
</evidence>
<dbReference type="PRINTS" id="PR00081">
    <property type="entry name" value="GDHRDH"/>
</dbReference>
<evidence type="ECO:0000313" key="4">
    <source>
        <dbReference type="Proteomes" id="UP001501563"/>
    </source>
</evidence>
<dbReference type="EMBL" id="BAAAZA010000001">
    <property type="protein sequence ID" value="GAA3844487.1"/>
    <property type="molecule type" value="Genomic_DNA"/>
</dbReference>
<dbReference type="PANTHER" id="PTHR43477">
    <property type="entry name" value="DIHYDROANTICAPSIN 7-DEHYDROGENASE"/>
    <property type="match status" value="1"/>
</dbReference>
<organism evidence="3 4">
    <name type="scientific">Streptomyces lannensis</name>
    <dbReference type="NCBI Taxonomy" id="766498"/>
    <lineage>
        <taxon>Bacteria</taxon>
        <taxon>Bacillati</taxon>
        <taxon>Actinomycetota</taxon>
        <taxon>Actinomycetes</taxon>
        <taxon>Kitasatosporales</taxon>
        <taxon>Streptomycetaceae</taxon>
        <taxon>Streptomyces</taxon>
    </lineage>
</organism>
<accession>A0ABP7JHF8</accession>
<reference evidence="4" key="1">
    <citation type="journal article" date="2019" name="Int. J. Syst. Evol. Microbiol.">
        <title>The Global Catalogue of Microorganisms (GCM) 10K type strain sequencing project: providing services to taxonomists for standard genome sequencing and annotation.</title>
        <authorList>
            <consortium name="The Broad Institute Genomics Platform"/>
            <consortium name="The Broad Institute Genome Sequencing Center for Infectious Disease"/>
            <person name="Wu L."/>
            <person name="Ma J."/>
        </authorList>
    </citation>
    <scope>NUCLEOTIDE SEQUENCE [LARGE SCALE GENOMIC DNA]</scope>
    <source>
        <strain evidence="4">JCM 16578</strain>
    </source>
</reference>
<comment type="similarity">
    <text evidence="1">Belongs to the short-chain dehydrogenases/reductases (SDR) family.</text>
</comment>
<dbReference type="InterPro" id="IPR051122">
    <property type="entry name" value="SDR_DHRS6-like"/>
</dbReference>
<keyword evidence="2" id="KW-0560">Oxidoreductase</keyword>
<name>A0ABP7JHF8_9ACTN</name>
<dbReference type="SUPFAM" id="SSF51735">
    <property type="entry name" value="NAD(P)-binding Rossmann-fold domains"/>
    <property type="match status" value="1"/>
</dbReference>
<gene>
    <name evidence="3" type="ORF">GCM10022207_01260</name>
</gene>
<proteinExistence type="inferred from homology"/>
<dbReference type="InterPro" id="IPR036291">
    <property type="entry name" value="NAD(P)-bd_dom_sf"/>
</dbReference>
<dbReference type="Gene3D" id="3.40.50.720">
    <property type="entry name" value="NAD(P)-binding Rossmann-like Domain"/>
    <property type="match status" value="1"/>
</dbReference>
<dbReference type="Proteomes" id="UP001501563">
    <property type="component" value="Unassembled WGS sequence"/>
</dbReference>